<dbReference type="InterPro" id="IPR036249">
    <property type="entry name" value="Thioredoxin-like_sf"/>
</dbReference>
<dbReference type="Pfam" id="PF07884">
    <property type="entry name" value="VKOR"/>
    <property type="match status" value="1"/>
</dbReference>
<feature type="transmembrane region" description="Helical" evidence="11">
    <location>
        <begin position="184"/>
        <end position="201"/>
    </location>
</feature>
<keyword evidence="3 11" id="KW-0812">Transmembrane</keyword>
<evidence type="ECO:0000313" key="13">
    <source>
        <dbReference type="EMBL" id="EXC35280.1"/>
    </source>
</evidence>
<dbReference type="GO" id="GO:0048038">
    <property type="term" value="F:quinone binding"/>
    <property type="evidence" value="ECO:0007669"/>
    <property type="project" value="UniProtKB-KW"/>
</dbReference>
<keyword evidence="4" id="KW-0874">Quinone</keyword>
<dbReference type="GO" id="GO:0016491">
    <property type="term" value="F:oxidoreductase activity"/>
    <property type="evidence" value="ECO:0007669"/>
    <property type="project" value="UniProtKB-KW"/>
</dbReference>
<evidence type="ECO:0000256" key="6">
    <source>
        <dbReference type="ARBA" id="ARBA00023002"/>
    </source>
</evidence>
<keyword evidence="14" id="KW-1185">Reference proteome</keyword>
<dbReference type="SUPFAM" id="SSF52833">
    <property type="entry name" value="Thioredoxin-like"/>
    <property type="match status" value="1"/>
</dbReference>
<protein>
    <recommendedName>
        <fullName evidence="12">Vitamin K epoxide reductase domain-containing protein</fullName>
    </recommendedName>
</protein>
<evidence type="ECO:0000256" key="11">
    <source>
        <dbReference type="SAM" id="Phobius"/>
    </source>
</evidence>
<feature type="region of interest" description="Disordered" evidence="10">
    <location>
        <begin position="57"/>
        <end position="90"/>
    </location>
</feature>
<dbReference type="OrthoDB" id="343052at2759"/>
<dbReference type="PANTHER" id="PTHR34573:SF1">
    <property type="entry name" value="VITAMIN K EPOXIDE REDUCTASE DOMAIN-CONTAINING PROTEIN"/>
    <property type="match status" value="1"/>
</dbReference>
<dbReference type="SMART" id="SM00756">
    <property type="entry name" value="VKc"/>
    <property type="match status" value="1"/>
</dbReference>
<dbReference type="PANTHER" id="PTHR34573">
    <property type="entry name" value="VKC DOMAIN-CONTAINING PROTEIN"/>
    <property type="match status" value="1"/>
</dbReference>
<comment type="subcellular location">
    <subcellularLocation>
        <location evidence="1">Membrane</location>
        <topology evidence="1">Multi-pass membrane protein</topology>
    </subcellularLocation>
</comment>
<feature type="compositionally biased region" description="Polar residues" evidence="10">
    <location>
        <begin position="60"/>
        <end position="70"/>
    </location>
</feature>
<dbReference type="AlphaFoldDB" id="W9T0L5"/>
<dbReference type="KEGG" id="mnt:21409250"/>
<dbReference type="InterPro" id="IPR044698">
    <property type="entry name" value="VKOR/LTO1"/>
</dbReference>
<evidence type="ECO:0000256" key="1">
    <source>
        <dbReference type="ARBA" id="ARBA00004141"/>
    </source>
</evidence>
<evidence type="ECO:0000256" key="4">
    <source>
        <dbReference type="ARBA" id="ARBA00022719"/>
    </source>
</evidence>
<keyword evidence="7 11" id="KW-0472">Membrane</keyword>
<evidence type="ECO:0000259" key="12">
    <source>
        <dbReference type="SMART" id="SM00756"/>
    </source>
</evidence>
<organism evidence="13 14">
    <name type="scientific">Morus notabilis</name>
    <dbReference type="NCBI Taxonomy" id="981085"/>
    <lineage>
        <taxon>Eukaryota</taxon>
        <taxon>Viridiplantae</taxon>
        <taxon>Streptophyta</taxon>
        <taxon>Embryophyta</taxon>
        <taxon>Tracheophyta</taxon>
        <taxon>Spermatophyta</taxon>
        <taxon>Magnoliopsida</taxon>
        <taxon>eudicotyledons</taxon>
        <taxon>Gunneridae</taxon>
        <taxon>Pentapetalae</taxon>
        <taxon>rosids</taxon>
        <taxon>fabids</taxon>
        <taxon>Rosales</taxon>
        <taxon>Moraceae</taxon>
        <taxon>Moreae</taxon>
        <taxon>Morus</taxon>
    </lineage>
</organism>
<dbReference type="EMBL" id="KE346358">
    <property type="protein sequence ID" value="EXC35280.1"/>
    <property type="molecule type" value="Genomic_DNA"/>
</dbReference>
<evidence type="ECO:0000256" key="5">
    <source>
        <dbReference type="ARBA" id="ARBA00022989"/>
    </source>
</evidence>
<accession>W9T0L5</accession>
<comment type="similarity">
    <text evidence="2">Belongs to the VKOR family.</text>
</comment>
<evidence type="ECO:0000256" key="8">
    <source>
        <dbReference type="ARBA" id="ARBA00023157"/>
    </source>
</evidence>
<dbReference type="GO" id="GO:0016020">
    <property type="term" value="C:membrane"/>
    <property type="evidence" value="ECO:0007669"/>
    <property type="project" value="UniProtKB-SubCell"/>
</dbReference>
<sequence>MASLASLSTPPPLSCRKSLLLLHSLSTFSILKKKYFPSSSSPTLPLLDRKRLLFPPPIRCSSSDPTQNADSEPKTTSSSTPPPPPPSPLSSPGDWAYRLCAGLGGIGFLETTYLTYLKLTNSAAFCPIGGGTCGDVLDSDYAVVFGVPLPLIGMISYGLVAALGVQLTRKSLPFGLVESDGRQILLWSTTSMAAASAYFLYILTTKFSGTSCSYCLLSVLLSFSLFLITLKDFGLQNVQKEVSLQLCIASLVVLTLNSSYSAFRPVPPRNMDDVNLPYFTTEITTPSSPYALSLAKHLNTIGAKMYGAFWCSHCVEQKEKFGQEAAKLLNYVECFPNGFSKGTKMEKECLDVGIEGFPTWVIKGEKKSGELKFSELAESSGFTSDEVTQSTEVVQ</sequence>
<proteinExistence type="inferred from homology"/>
<keyword evidence="6" id="KW-0560">Oxidoreductase</keyword>
<dbReference type="eggNOG" id="ENOG502QRER">
    <property type="taxonomic scope" value="Eukaryota"/>
</dbReference>
<feature type="compositionally biased region" description="Pro residues" evidence="10">
    <location>
        <begin position="80"/>
        <end position="89"/>
    </location>
</feature>
<keyword evidence="8" id="KW-1015">Disulfide bond</keyword>
<dbReference type="CDD" id="cd12916">
    <property type="entry name" value="VKOR_1"/>
    <property type="match status" value="1"/>
</dbReference>
<dbReference type="Gene3D" id="3.40.30.10">
    <property type="entry name" value="Glutaredoxin"/>
    <property type="match status" value="1"/>
</dbReference>
<feature type="domain" description="Vitamin K epoxide reductase" evidence="12">
    <location>
        <begin position="93"/>
        <end position="233"/>
    </location>
</feature>
<evidence type="ECO:0000313" key="14">
    <source>
        <dbReference type="Proteomes" id="UP000030645"/>
    </source>
</evidence>
<keyword evidence="5 11" id="KW-1133">Transmembrane helix</keyword>
<evidence type="ECO:0000256" key="10">
    <source>
        <dbReference type="SAM" id="MobiDB-lite"/>
    </source>
</evidence>
<dbReference type="InterPro" id="IPR038354">
    <property type="entry name" value="VKOR_sf"/>
</dbReference>
<reference evidence="14" key="1">
    <citation type="submission" date="2013-01" db="EMBL/GenBank/DDBJ databases">
        <title>Draft Genome Sequence of a Mulberry Tree, Morus notabilis C.K. Schneid.</title>
        <authorList>
            <person name="He N."/>
            <person name="Zhao S."/>
        </authorList>
    </citation>
    <scope>NUCLEOTIDE SEQUENCE</scope>
</reference>
<feature type="transmembrane region" description="Helical" evidence="11">
    <location>
        <begin position="207"/>
        <end position="230"/>
    </location>
</feature>
<evidence type="ECO:0000256" key="7">
    <source>
        <dbReference type="ARBA" id="ARBA00023136"/>
    </source>
</evidence>
<dbReference type="STRING" id="981085.W9T0L5"/>
<feature type="transmembrane region" description="Helical" evidence="11">
    <location>
        <begin position="141"/>
        <end position="163"/>
    </location>
</feature>
<evidence type="ECO:0000256" key="3">
    <source>
        <dbReference type="ARBA" id="ARBA00022692"/>
    </source>
</evidence>
<keyword evidence="9" id="KW-0676">Redox-active center</keyword>
<dbReference type="Gene3D" id="1.20.1440.130">
    <property type="entry name" value="VKOR domain"/>
    <property type="match status" value="1"/>
</dbReference>
<gene>
    <name evidence="13" type="ORF">L484_026602</name>
</gene>
<dbReference type="InterPro" id="IPR012932">
    <property type="entry name" value="VKOR"/>
</dbReference>
<evidence type="ECO:0000256" key="9">
    <source>
        <dbReference type="ARBA" id="ARBA00023284"/>
    </source>
</evidence>
<dbReference type="Proteomes" id="UP000030645">
    <property type="component" value="Unassembled WGS sequence"/>
</dbReference>
<evidence type="ECO:0000256" key="2">
    <source>
        <dbReference type="ARBA" id="ARBA00006214"/>
    </source>
</evidence>
<name>W9T0L5_9ROSA</name>